<gene>
    <name evidence="3" type="ORF">GIB67_009211</name>
</gene>
<protein>
    <recommendedName>
        <fullName evidence="2">TRF2/HOY1 PH-like domain-containing protein</fullName>
    </recommendedName>
</protein>
<evidence type="ECO:0000256" key="1">
    <source>
        <dbReference type="SAM" id="MobiDB-lite"/>
    </source>
</evidence>
<dbReference type="OrthoDB" id="6159439at2759"/>
<evidence type="ECO:0000313" key="4">
    <source>
        <dbReference type="Proteomes" id="UP000541444"/>
    </source>
</evidence>
<dbReference type="InterPro" id="IPR057939">
    <property type="entry name" value="TRF2_HOY1_PH"/>
</dbReference>
<accession>A0A7J7N2P0</accession>
<keyword evidence="4" id="KW-1185">Reference proteome</keyword>
<dbReference type="PANTHER" id="PTHR33494:SF5">
    <property type="entry name" value="F10A16.6 PROTEIN"/>
    <property type="match status" value="1"/>
</dbReference>
<comment type="caution">
    <text evidence="3">The sequence shown here is derived from an EMBL/GenBank/DDBJ whole genome shotgun (WGS) entry which is preliminary data.</text>
</comment>
<dbReference type="PANTHER" id="PTHR33494">
    <property type="entry name" value="OS02G0793800 PROTEIN"/>
    <property type="match status" value="1"/>
</dbReference>
<dbReference type="EMBL" id="JACGCM010001135">
    <property type="protein sequence ID" value="KAF6161324.1"/>
    <property type="molecule type" value="Genomic_DNA"/>
</dbReference>
<organism evidence="3 4">
    <name type="scientific">Kingdonia uniflora</name>
    <dbReference type="NCBI Taxonomy" id="39325"/>
    <lineage>
        <taxon>Eukaryota</taxon>
        <taxon>Viridiplantae</taxon>
        <taxon>Streptophyta</taxon>
        <taxon>Embryophyta</taxon>
        <taxon>Tracheophyta</taxon>
        <taxon>Spermatophyta</taxon>
        <taxon>Magnoliopsida</taxon>
        <taxon>Ranunculales</taxon>
        <taxon>Circaeasteraceae</taxon>
        <taxon>Kingdonia</taxon>
    </lineage>
</organism>
<feature type="domain" description="TRF2/HOY1 PH-like" evidence="2">
    <location>
        <begin position="107"/>
        <end position="225"/>
    </location>
</feature>
<proteinExistence type="predicted"/>
<reference evidence="3 4" key="1">
    <citation type="journal article" date="2020" name="IScience">
        <title>Genome Sequencing of the Endangered Kingdonia uniflora (Circaeasteraceae, Ranunculales) Reveals Potential Mechanisms of Evolutionary Specialization.</title>
        <authorList>
            <person name="Sun Y."/>
            <person name="Deng T."/>
            <person name="Zhang A."/>
            <person name="Moore M.J."/>
            <person name="Landis J.B."/>
            <person name="Lin N."/>
            <person name="Zhang H."/>
            <person name="Zhang X."/>
            <person name="Huang J."/>
            <person name="Zhang X."/>
            <person name="Sun H."/>
            <person name="Wang H."/>
        </authorList>
    </citation>
    <scope>NUCLEOTIDE SEQUENCE [LARGE SCALE GENOMIC DNA]</scope>
    <source>
        <strain evidence="3">TB1705</strain>
        <tissue evidence="3">Leaf</tissue>
    </source>
</reference>
<dbReference type="AlphaFoldDB" id="A0A7J7N2P0"/>
<name>A0A7J7N2P0_9MAGN</name>
<dbReference type="Proteomes" id="UP000541444">
    <property type="component" value="Unassembled WGS sequence"/>
</dbReference>
<evidence type="ECO:0000313" key="3">
    <source>
        <dbReference type="EMBL" id="KAF6161324.1"/>
    </source>
</evidence>
<sequence>MAQFDNDGSTSSNGYGEDRFDDVFSEAKRIKLSASNQEQVSKLFNPSEKSSPLGLSLKKTQSFLDLIETKVFQIRKTNLENDFEEPRSKKTDNVIVPQQPEKLKAANFPAKLLRIGSWERVSKHEGDLVAKCYYAKRKLVWEVLDCGLKSKIEVQWADISAIRAEFPENGPEVLEIELSNTPAFSRETNPQPRKHTQWAPATDFTGGQAPIYRRHFLQFEAGVLQKHYEKLLQCDERLYTLNQQPFSTMNSHYFRNNRYHQSSSDFNVHQPQFSPRMQMHYPHFDHFDMQRPSFAPFLPAHRLYQRSPYPPQVEKFSQTPSFTPFPIVQNFEQGNTMRPSCRGFDSTSPMSVMDFPRRNLYMGHEEIRNHRNIHVGAIDQSEHLQRFSSANEVSTHFHPRDPPSSNWELQDLAQHLLSDIHSPAHSDEQRVLAKVRSMGNVLDATKEHTPTDTSHSDQTTEDGETFVCPQPLNWLPALGSNENPCQLNVSSSYSSFDQMFNGYRGGGDLEDVINQRRPQVNHSSSFSSLDQMMEKFTNNGENE</sequence>
<evidence type="ECO:0000259" key="2">
    <source>
        <dbReference type="Pfam" id="PF24818"/>
    </source>
</evidence>
<feature type="region of interest" description="Disordered" evidence="1">
    <location>
        <begin position="444"/>
        <end position="465"/>
    </location>
</feature>
<dbReference type="Pfam" id="PF24818">
    <property type="entry name" value="PH_TRF2_HOY1"/>
    <property type="match status" value="1"/>
</dbReference>